<keyword evidence="4 7" id="KW-0805">Transcription regulation</keyword>
<dbReference type="InterPro" id="IPR007159">
    <property type="entry name" value="SpoVT-AbrB_dom"/>
</dbReference>
<protein>
    <recommendedName>
        <fullName evidence="1 7">Transcriptional regulator MraZ</fullName>
    </recommendedName>
</protein>
<dbReference type="GO" id="GO:0005737">
    <property type="term" value="C:cytoplasm"/>
    <property type="evidence" value="ECO:0007669"/>
    <property type="project" value="UniProtKB-UniRule"/>
</dbReference>
<dbReference type="OrthoDB" id="9807753at2"/>
<evidence type="ECO:0000313" key="10">
    <source>
        <dbReference type="Proteomes" id="UP000325785"/>
    </source>
</evidence>
<dbReference type="Pfam" id="PF02381">
    <property type="entry name" value="MraZ"/>
    <property type="match status" value="1"/>
</dbReference>
<dbReference type="InterPro" id="IPR037914">
    <property type="entry name" value="SpoVT-AbrB_sf"/>
</dbReference>
<dbReference type="InterPro" id="IPR035642">
    <property type="entry name" value="MraZ_N"/>
</dbReference>
<evidence type="ECO:0000256" key="6">
    <source>
        <dbReference type="ARBA" id="ARBA00023163"/>
    </source>
</evidence>
<dbReference type="PROSITE" id="PS51740">
    <property type="entry name" value="SPOVT_ABRB"/>
    <property type="match status" value="1"/>
</dbReference>
<dbReference type="Proteomes" id="UP000325785">
    <property type="component" value="Chromosome"/>
</dbReference>
<dbReference type="InterPro" id="IPR035644">
    <property type="entry name" value="MraZ_C"/>
</dbReference>
<dbReference type="InterPro" id="IPR003444">
    <property type="entry name" value="MraZ"/>
</dbReference>
<evidence type="ECO:0000256" key="5">
    <source>
        <dbReference type="ARBA" id="ARBA00023125"/>
    </source>
</evidence>
<comment type="subcellular location">
    <subcellularLocation>
        <location evidence="7">Cytoplasm</location>
        <location evidence="7">Nucleoid</location>
    </subcellularLocation>
</comment>
<keyword evidence="2 7" id="KW-0963">Cytoplasm</keyword>
<sequence>MAETVGHGGVRSHFIESESMTGFTGDYRRRLDAHGRLCLPRAFRAILAAQDPEADKGVAGVFVYGGDDPFLPCFTMAAMEAIDSKITALPRSSYARRILSRRYRCQTHLVTLDSRGRLAVPARLRERKALVAGGDVVLTGNGDSFRLWPAGACEG</sequence>
<evidence type="ECO:0000259" key="8">
    <source>
        <dbReference type="PROSITE" id="PS51740"/>
    </source>
</evidence>
<keyword evidence="3" id="KW-0677">Repeat</keyword>
<name>A0A5P3AD96_9RHOB</name>
<dbReference type="GO" id="GO:0009295">
    <property type="term" value="C:nucleoid"/>
    <property type="evidence" value="ECO:0007669"/>
    <property type="project" value="UniProtKB-SubCell"/>
</dbReference>
<dbReference type="SUPFAM" id="SSF89447">
    <property type="entry name" value="AbrB/MazE/MraZ-like"/>
    <property type="match status" value="1"/>
</dbReference>
<dbReference type="GO" id="GO:0051301">
    <property type="term" value="P:cell division"/>
    <property type="evidence" value="ECO:0007669"/>
    <property type="project" value="UniProtKB-KW"/>
</dbReference>
<evidence type="ECO:0000256" key="7">
    <source>
        <dbReference type="HAMAP-Rule" id="MF_01008"/>
    </source>
</evidence>
<dbReference type="CDD" id="cd16321">
    <property type="entry name" value="MraZ_C"/>
    <property type="match status" value="1"/>
</dbReference>
<reference evidence="9 10" key="1">
    <citation type="submission" date="2018-08" db="EMBL/GenBank/DDBJ databases">
        <title>Genetic Globetrotter - A new plasmid hitch-hiking vast phylogenetic and geographic distances.</title>
        <authorList>
            <person name="Vollmers J."/>
            <person name="Petersen J."/>
        </authorList>
    </citation>
    <scope>NUCLEOTIDE SEQUENCE [LARGE SCALE GENOMIC DNA]</scope>
    <source>
        <strain evidence="9 10">DSM 26383</strain>
    </source>
</reference>
<evidence type="ECO:0000256" key="4">
    <source>
        <dbReference type="ARBA" id="ARBA00023015"/>
    </source>
</evidence>
<keyword evidence="6 7" id="KW-0804">Transcription</keyword>
<dbReference type="KEGG" id="rid:RIdsm_03151"/>
<dbReference type="EMBL" id="CP031598">
    <property type="protein sequence ID" value="QEW27339.1"/>
    <property type="molecule type" value="Genomic_DNA"/>
</dbReference>
<dbReference type="GO" id="GO:0000976">
    <property type="term" value="F:transcription cis-regulatory region binding"/>
    <property type="evidence" value="ECO:0007669"/>
    <property type="project" value="TreeGrafter"/>
</dbReference>
<dbReference type="RefSeq" id="WP_057815777.1">
    <property type="nucleotide sequence ID" value="NZ_CP031598.1"/>
</dbReference>
<gene>
    <name evidence="7" type="primary">mraZ</name>
    <name evidence="9" type="ORF">RIdsm_03151</name>
</gene>
<keyword evidence="9" id="KW-0131">Cell cycle</keyword>
<dbReference type="Gene3D" id="3.40.1550.20">
    <property type="entry name" value="Transcriptional regulator MraZ domain"/>
    <property type="match status" value="1"/>
</dbReference>
<dbReference type="PANTHER" id="PTHR34701">
    <property type="entry name" value="TRANSCRIPTIONAL REGULATOR MRAZ"/>
    <property type="match status" value="1"/>
</dbReference>
<feature type="domain" description="SpoVT-AbrB" evidence="8">
    <location>
        <begin position="107"/>
        <end position="152"/>
    </location>
</feature>
<dbReference type="GO" id="GO:0003700">
    <property type="term" value="F:DNA-binding transcription factor activity"/>
    <property type="evidence" value="ECO:0007669"/>
    <property type="project" value="UniProtKB-UniRule"/>
</dbReference>
<dbReference type="InterPro" id="IPR020603">
    <property type="entry name" value="MraZ_dom"/>
</dbReference>
<dbReference type="HAMAP" id="MF_01008">
    <property type="entry name" value="MraZ"/>
    <property type="match status" value="1"/>
</dbReference>
<evidence type="ECO:0000256" key="3">
    <source>
        <dbReference type="ARBA" id="ARBA00022737"/>
    </source>
</evidence>
<organism evidence="9 10">
    <name type="scientific">Roseovarius indicus</name>
    <dbReference type="NCBI Taxonomy" id="540747"/>
    <lineage>
        <taxon>Bacteria</taxon>
        <taxon>Pseudomonadati</taxon>
        <taxon>Pseudomonadota</taxon>
        <taxon>Alphaproteobacteria</taxon>
        <taxon>Rhodobacterales</taxon>
        <taxon>Roseobacteraceae</taxon>
        <taxon>Roseovarius</taxon>
    </lineage>
</organism>
<evidence type="ECO:0000313" key="9">
    <source>
        <dbReference type="EMBL" id="QEW27339.1"/>
    </source>
</evidence>
<keyword evidence="9" id="KW-0132">Cell division</keyword>
<comment type="subunit">
    <text evidence="7">Forms oligomers.</text>
</comment>
<proteinExistence type="inferred from homology"/>
<dbReference type="CDD" id="cd16320">
    <property type="entry name" value="MraZ_N"/>
    <property type="match status" value="1"/>
</dbReference>
<keyword evidence="5 7" id="KW-0238">DNA-binding</keyword>
<evidence type="ECO:0000256" key="1">
    <source>
        <dbReference type="ARBA" id="ARBA00013860"/>
    </source>
</evidence>
<dbReference type="PANTHER" id="PTHR34701:SF1">
    <property type="entry name" value="TRANSCRIPTIONAL REGULATOR MRAZ"/>
    <property type="match status" value="1"/>
</dbReference>
<accession>A0A5P3AD96</accession>
<dbReference type="AlphaFoldDB" id="A0A5P3AD96"/>
<dbReference type="GO" id="GO:2000143">
    <property type="term" value="P:negative regulation of DNA-templated transcription initiation"/>
    <property type="evidence" value="ECO:0007669"/>
    <property type="project" value="TreeGrafter"/>
</dbReference>
<evidence type="ECO:0000256" key="2">
    <source>
        <dbReference type="ARBA" id="ARBA00022490"/>
    </source>
</evidence>
<dbReference type="InterPro" id="IPR038619">
    <property type="entry name" value="MraZ_sf"/>
</dbReference>
<comment type="similarity">
    <text evidence="7">Belongs to the MraZ family.</text>
</comment>